<feature type="binding site" evidence="5 9">
    <location>
        <position position="360"/>
    </location>
    <ligand>
        <name>substrate</name>
    </ligand>
</feature>
<keyword evidence="5 8" id="KW-0520">NAD</keyword>
<evidence type="ECO:0000313" key="12">
    <source>
        <dbReference type="EMBL" id="TXC64142.1"/>
    </source>
</evidence>
<dbReference type="UniPathway" id="UPA00031">
    <property type="reaction ID" value="UER00014"/>
</dbReference>
<feature type="binding site" evidence="5 8">
    <location>
        <position position="188"/>
    </location>
    <ligand>
        <name>NAD(+)</name>
        <dbReference type="ChEBI" id="CHEBI:57540"/>
    </ligand>
</feature>
<feature type="binding site" evidence="5 10">
    <location>
        <position position="262"/>
    </location>
    <ligand>
        <name>Zn(2+)</name>
        <dbReference type="ChEBI" id="CHEBI:29105"/>
    </ligand>
</feature>
<feature type="binding site" evidence="5 9">
    <location>
        <position position="259"/>
    </location>
    <ligand>
        <name>substrate</name>
    </ligand>
</feature>
<proteinExistence type="inferred from homology"/>
<feature type="binding site" evidence="5 9">
    <location>
        <position position="237"/>
    </location>
    <ligand>
        <name>substrate</name>
    </ligand>
</feature>
<dbReference type="GO" id="GO:0004399">
    <property type="term" value="F:histidinol dehydrogenase activity"/>
    <property type="evidence" value="ECO:0007669"/>
    <property type="project" value="UniProtKB-UniRule"/>
</dbReference>
<keyword evidence="5" id="KW-0368">Histidine biosynthesis</keyword>
<keyword evidence="3 5" id="KW-0862">Zinc</keyword>
<feature type="binding site" evidence="5 10">
    <location>
        <position position="360"/>
    </location>
    <ligand>
        <name>Zn(2+)</name>
        <dbReference type="ChEBI" id="CHEBI:29105"/>
    </ligand>
</feature>
<feature type="binding site" evidence="5 9">
    <location>
        <position position="262"/>
    </location>
    <ligand>
        <name>substrate</name>
    </ligand>
</feature>
<feature type="binding site" evidence="5 9">
    <location>
        <position position="414"/>
    </location>
    <ligand>
        <name>substrate</name>
    </ligand>
</feature>
<evidence type="ECO:0000256" key="2">
    <source>
        <dbReference type="ARBA" id="ARBA00022723"/>
    </source>
</evidence>
<feature type="active site" description="Proton acceptor" evidence="5 7">
    <location>
        <position position="326"/>
    </location>
</feature>
<comment type="caution">
    <text evidence="12">The sequence shown here is derived from an EMBL/GenBank/DDBJ whole genome shotgun (WGS) entry which is preliminary data.</text>
</comment>
<evidence type="ECO:0000256" key="4">
    <source>
        <dbReference type="ARBA" id="ARBA00023002"/>
    </source>
</evidence>
<dbReference type="InterPro" id="IPR001692">
    <property type="entry name" value="Histidinol_DH_CS"/>
</dbReference>
<comment type="cofactor">
    <cofactor evidence="5 10">
        <name>Zn(2+)</name>
        <dbReference type="ChEBI" id="CHEBI:29105"/>
    </cofactor>
    <text evidence="5 10">Binds 1 zinc ion per subunit.</text>
</comment>
<dbReference type="PANTHER" id="PTHR21256">
    <property type="entry name" value="HISTIDINOL DEHYDROGENASE HDH"/>
    <property type="match status" value="1"/>
</dbReference>
<organism evidence="12 13">
    <name type="scientific">Allosphingosinicella ginsenosidimutans</name>
    <dbReference type="NCBI Taxonomy" id="1176539"/>
    <lineage>
        <taxon>Bacteria</taxon>
        <taxon>Pseudomonadati</taxon>
        <taxon>Pseudomonadota</taxon>
        <taxon>Alphaproteobacteria</taxon>
        <taxon>Sphingomonadales</taxon>
        <taxon>Sphingomonadaceae</taxon>
        <taxon>Allosphingosinicella</taxon>
    </lineage>
</organism>
<accession>A0A5C6TUS3</accession>
<dbReference type="InterPro" id="IPR022695">
    <property type="entry name" value="Histidinol_DH_monofunct"/>
</dbReference>
<feature type="binding site" evidence="5 9">
    <location>
        <position position="419"/>
    </location>
    <ligand>
        <name>substrate</name>
    </ligand>
</feature>
<dbReference type="RefSeq" id="WP_147043548.1">
    <property type="nucleotide sequence ID" value="NZ_BAABIR010000001.1"/>
</dbReference>
<comment type="pathway">
    <text evidence="5">Amino-acid biosynthesis; L-histidine biosynthesis; L-histidine from 5-phospho-alpha-D-ribose 1-diphosphate: step 9/9.</text>
</comment>
<dbReference type="GO" id="GO:0005829">
    <property type="term" value="C:cytosol"/>
    <property type="evidence" value="ECO:0007669"/>
    <property type="project" value="TreeGrafter"/>
</dbReference>
<feature type="binding site" evidence="5 8">
    <location>
        <position position="126"/>
    </location>
    <ligand>
        <name>NAD(+)</name>
        <dbReference type="ChEBI" id="CHEBI:57540"/>
    </ligand>
</feature>
<feature type="binding site" evidence="5 10">
    <location>
        <position position="419"/>
    </location>
    <ligand>
        <name>Zn(2+)</name>
        <dbReference type="ChEBI" id="CHEBI:29105"/>
    </ligand>
</feature>
<keyword evidence="5" id="KW-0028">Amino-acid biosynthesis</keyword>
<dbReference type="PRINTS" id="PR00083">
    <property type="entry name" value="HOLDHDRGNASE"/>
</dbReference>
<dbReference type="EC" id="1.1.1.23" evidence="5"/>
<dbReference type="GO" id="GO:0008270">
    <property type="term" value="F:zinc ion binding"/>
    <property type="evidence" value="ECO:0007669"/>
    <property type="project" value="UniProtKB-UniRule"/>
</dbReference>
<dbReference type="EMBL" id="VOQQ01000001">
    <property type="protein sequence ID" value="TXC64142.1"/>
    <property type="molecule type" value="Genomic_DNA"/>
</dbReference>
<reference evidence="12 13" key="1">
    <citation type="journal article" date="2015" name="J. Microbiol.">
        <title>Sphingosinicella ginsenosidimutans sp. nov., with ginsenoside converting activity.</title>
        <authorList>
            <person name="Kim J.K."/>
            <person name="Kang M.S."/>
            <person name="Park S.C."/>
            <person name="Kim K.M."/>
            <person name="Choi K."/>
            <person name="Yoon M.H."/>
            <person name="Im W.T."/>
        </authorList>
    </citation>
    <scope>NUCLEOTIDE SEQUENCE [LARGE SCALE GENOMIC DNA]</scope>
    <source>
        <strain evidence="12 13">BS-11</strain>
    </source>
</reference>
<evidence type="ECO:0000256" key="5">
    <source>
        <dbReference type="HAMAP-Rule" id="MF_01024"/>
    </source>
</evidence>
<dbReference type="InterPro" id="IPR012131">
    <property type="entry name" value="Hstdl_DH"/>
</dbReference>
<dbReference type="GO" id="GO:0051287">
    <property type="term" value="F:NAD binding"/>
    <property type="evidence" value="ECO:0007669"/>
    <property type="project" value="InterPro"/>
</dbReference>
<dbReference type="AlphaFoldDB" id="A0A5C6TUS3"/>
<dbReference type="InterPro" id="IPR016161">
    <property type="entry name" value="Ald_DH/histidinol_DH"/>
</dbReference>
<dbReference type="Pfam" id="PF00815">
    <property type="entry name" value="Histidinol_dh"/>
    <property type="match status" value="1"/>
</dbReference>
<dbReference type="Gene3D" id="3.40.50.1980">
    <property type="entry name" value="Nitrogenase molybdenum iron protein domain"/>
    <property type="match status" value="2"/>
</dbReference>
<keyword evidence="4 5" id="KW-0560">Oxidoreductase</keyword>
<dbReference type="SUPFAM" id="SSF53720">
    <property type="entry name" value="ALDH-like"/>
    <property type="match status" value="1"/>
</dbReference>
<dbReference type="FunFam" id="3.40.50.1980:FF:000001">
    <property type="entry name" value="Histidinol dehydrogenase"/>
    <property type="match status" value="1"/>
</dbReference>
<feature type="binding site" evidence="5 9">
    <location>
        <position position="327"/>
    </location>
    <ligand>
        <name>substrate</name>
    </ligand>
</feature>
<sequence length="431" mass="43927">MRRLVWSELDEAGRVAALARPASRRDPALVDGVRAIVDKVRGGGWTALADEAMRIDGAMPQRVAVADIAARARRDLPPADLAAIELAAANIDRFHRAGLPNEVAVETMPGLVVRKVWRPIERVGLYVPGGRTPLFSTLLMLALPARAAGVGEIVAVTPPRPDGGLDPLVALAADLAGIEAVWTVGGAQAIAALAFGAGPIPRVDRICGPGNAWVAEAKTLVAGLPGGPAIDMPAGPSELMVIADAGADPRLVAADLLSQAEHDAAAQVMLVTHAPALADAVEAEVARQLAPLPRRDIAAASLAAARVLLVGGDDEAAAIANAYAPEHLSLAVAEPRALLARLANAGAIFAGRAAAETFGDYLAGSSHVLPTDGAARAWSGISAMSFMKSITVQEVTAEAARAAAGPAAALARLEGLEAHARAADLRAEAAA</sequence>
<feature type="binding site" evidence="5 8">
    <location>
        <position position="211"/>
    </location>
    <ligand>
        <name>NAD(+)</name>
        <dbReference type="ChEBI" id="CHEBI:57540"/>
    </ligand>
</feature>
<dbReference type="PIRSF" id="PIRSF000099">
    <property type="entry name" value="Histidinol_dh"/>
    <property type="match status" value="1"/>
</dbReference>
<comment type="similarity">
    <text evidence="1 5 6 11">Belongs to the histidinol dehydrogenase family.</text>
</comment>
<dbReference type="CDD" id="cd06572">
    <property type="entry name" value="Histidinol_dh"/>
    <property type="match status" value="1"/>
</dbReference>
<evidence type="ECO:0000256" key="10">
    <source>
        <dbReference type="PIRSR" id="PIRSR000099-4"/>
    </source>
</evidence>
<evidence type="ECO:0000256" key="7">
    <source>
        <dbReference type="PIRSR" id="PIRSR000099-1"/>
    </source>
</evidence>
<dbReference type="NCBIfam" id="TIGR00069">
    <property type="entry name" value="hisD"/>
    <property type="match status" value="1"/>
</dbReference>
<name>A0A5C6TUS3_9SPHN</name>
<dbReference type="OrthoDB" id="9805269at2"/>
<evidence type="ECO:0000256" key="3">
    <source>
        <dbReference type="ARBA" id="ARBA00022833"/>
    </source>
</evidence>
<dbReference type="Proteomes" id="UP000321249">
    <property type="component" value="Unassembled WGS sequence"/>
</dbReference>
<dbReference type="PROSITE" id="PS00611">
    <property type="entry name" value="HISOL_DEHYDROGENASE"/>
    <property type="match status" value="1"/>
</dbReference>
<dbReference type="Gene3D" id="1.20.5.1300">
    <property type="match status" value="1"/>
</dbReference>
<comment type="function">
    <text evidence="5">Catalyzes the sequential NAD-dependent oxidations of L-histidinol to L-histidinaldehyde and then to L-histidine.</text>
</comment>
<keyword evidence="2 5" id="KW-0479">Metal-binding</keyword>
<evidence type="ECO:0000256" key="1">
    <source>
        <dbReference type="ARBA" id="ARBA00010178"/>
    </source>
</evidence>
<dbReference type="GO" id="GO:0000105">
    <property type="term" value="P:L-histidine biosynthetic process"/>
    <property type="evidence" value="ECO:0007669"/>
    <property type="project" value="UniProtKB-UniRule"/>
</dbReference>
<comment type="catalytic activity">
    <reaction evidence="5">
        <text>L-histidinol + 2 NAD(+) + H2O = L-histidine + 2 NADH + 3 H(+)</text>
        <dbReference type="Rhea" id="RHEA:20641"/>
        <dbReference type="ChEBI" id="CHEBI:15377"/>
        <dbReference type="ChEBI" id="CHEBI:15378"/>
        <dbReference type="ChEBI" id="CHEBI:57540"/>
        <dbReference type="ChEBI" id="CHEBI:57595"/>
        <dbReference type="ChEBI" id="CHEBI:57699"/>
        <dbReference type="ChEBI" id="CHEBI:57945"/>
        <dbReference type="EC" id="1.1.1.23"/>
    </reaction>
</comment>
<protein>
    <recommendedName>
        <fullName evidence="5">Histidinol dehydrogenase</fullName>
        <shortName evidence="5">HDH</shortName>
        <ecNumber evidence="5">1.1.1.23</ecNumber>
    </recommendedName>
</protein>
<dbReference type="PANTHER" id="PTHR21256:SF2">
    <property type="entry name" value="HISTIDINE BIOSYNTHESIS TRIFUNCTIONAL PROTEIN"/>
    <property type="match status" value="1"/>
</dbReference>
<feature type="binding site" evidence="5 10">
    <location>
        <position position="259"/>
    </location>
    <ligand>
        <name>Zn(2+)</name>
        <dbReference type="ChEBI" id="CHEBI:29105"/>
    </ligand>
</feature>
<keyword evidence="13" id="KW-1185">Reference proteome</keyword>
<feature type="active site" description="Proton acceptor" evidence="5 7">
    <location>
        <position position="327"/>
    </location>
</feature>
<gene>
    <name evidence="5 12" type="primary">hisD</name>
    <name evidence="12" type="ORF">FRZ32_11020</name>
</gene>
<evidence type="ECO:0000256" key="11">
    <source>
        <dbReference type="RuleBase" id="RU004175"/>
    </source>
</evidence>
<evidence type="ECO:0000256" key="8">
    <source>
        <dbReference type="PIRSR" id="PIRSR000099-2"/>
    </source>
</evidence>
<evidence type="ECO:0000313" key="13">
    <source>
        <dbReference type="Proteomes" id="UP000321249"/>
    </source>
</evidence>
<dbReference type="HAMAP" id="MF_01024">
    <property type="entry name" value="HisD"/>
    <property type="match status" value="1"/>
</dbReference>
<evidence type="ECO:0000256" key="6">
    <source>
        <dbReference type="PIRNR" id="PIRNR000099"/>
    </source>
</evidence>
<evidence type="ECO:0000256" key="9">
    <source>
        <dbReference type="PIRSR" id="PIRSR000099-3"/>
    </source>
</evidence>